<protein>
    <submittedName>
        <fullName evidence="2">Uncharacterized protein</fullName>
    </submittedName>
</protein>
<keyword evidence="1" id="KW-0472">Membrane</keyword>
<sequence length="100" mass="11252">MEEHKTNIWLRLMSGGARYVLGIILLASSPLILLFFGKDPAIIAHAIVHPLLTFVVTPQLIIGFYFMFTGKWRPRIDFTLCLVAVALMYAFSTFARGFSS</sequence>
<keyword evidence="1" id="KW-0812">Transmembrane</keyword>
<name>A0A1F6G5P3_9BACT</name>
<feature type="transmembrane region" description="Helical" evidence="1">
    <location>
        <begin position="42"/>
        <end position="66"/>
    </location>
</feature>
<accession>A0A1F6G5P3</accession>
<organism evidence="2 3">
    <name type="scientific">Candidatus Kaiserbacteria bacterium RIFOXYD1_FULL_47_14</name>
    <dbReference type="NCBI Taxonomy" id="1798533"/>
    <lineage>
        <taxon>Bacteria</taxon>
        <taxon>Candidatus Kaiseribacteriota</taxon>
    </lineage>
</organism>
<proteinExistence type="predicted"/>
<dbReference type="AlphaFoldDB" id="A0A1F6G5P3"/>
<comment type="caution">
    <text evidence="2">The sequence shown here is derived from an EMBL/GenBank/DDBJ whole genome shotgun (WGS) entry which is preliminary data.</text>
</comment>
<evidence type="ECO:0000313" key="2">
    <source>
        <dbReference type="EMBL" id="OGG93440.1"/>
    </source>
</evidence>
<reference evidence="2 3" key="1">
    <citation type="journal article" date="2016" name="Nat. Commun.">
        <title>Thousands of microbial genomes shed light on interconnected biogeochemical processes in an aquifer system.</title>
        <authorList>
            <person name="Anantharaman K."/>
            <person name="Brown C.T."/>
            <person name="Hug L.A."/>
            <person name="Sharon I."/>
            <person name="Castelle C.J."/>
            <person name="Probst A.J."/>
            <person name="Thomas B.C."/>
            <person name="Singh A."/>
            <person name="Wilkins M.J."/>
            <person name="Karaoz U."/>
            <person name="Brodie E.L."/>
            <person name="Williams K.H."/>
            <person name="Hubbard S.S."/>
            <person name="Banfield J.F."/>
        </authorList>
    </citation>
    <scope>NUCLEOTIDE SEQUENCE [LARGE SCALE GENOMIC DNA]</scope>
</reference>
<dbReference type="STRING" id="1798533.A2609_01800"/>
<keyword evidence="1" id="KW-1133">Transmembrane helix</keyword>
<feature type="transmembrane region" description="Helical" evidence="1">
    <location>
        <begin position="78"/>
        <end position="98"/>
    </location>
</feature>
<dbReference type="Proteomes" id="UP000176867">
    <property type="component" value="Unassembled WGS sequence"/>
</dbReference>
<evidence type="ECO:0000256" key="1">
    <source>
        <dbReference type="SAM" id="Phobius"/>
    </source>
</evidence>
<evidence type="ECO:0000313" key="3">
    <source>
        <dbReference type="Proteomes" id="UP000176867"/>
    </source>
</evidence>
<dbReference type="EMBL" id="MFMU01000007">
    <property type="protein sequence ID" value="OGG93440.1"/>
    <property type="molecule type" value="Genomic_DNA"/>
</dbReference>
<gene>
    <name evidence="2" type="ORF">A2609_01800</name>
</gene>
<feature type="transmembrane region" description="Helical" evidence="1">
    <location>
        <begin position="16"/>
        <end position="36"/>
    </location>
</feature>